<dbReference type="Pfam" id="PF00929">
    <property type="entry name" value="RNase_T"/>
    <property type="match status" value="1"/>
</dbReference>
<keyword evidence="1" id="KW-0540">Nuclease</keyword>
<reference evidence="6" key="1">
    <citation type="submission" date="2015-07" db="EMBL/GenBank/DDBJ databases">
        <title>Fjat-10036 dsm4.</title>
        <authorList>
            <person name="Liu B."/>
            <person name="Wang J."/>
            <person name="Zhu Y."/>
            <person name="Liu G."/>
            <person name="Chen Q."/>
            <person name="Chen Z."/>
            <person name="Lan J."/>
            <person name="Che J."/>
            <person name="Ge C."/>
            <person name="Shi H."/>
            <person name="Pan Z."/>
            <person name="Liu X."/>
        </authorList>
    </citation>
    <scope>NUCLEOTIDE SEQUENCE [LARGE SCALE GENOMIC DNA]</scope>
    <source>
        <strain evidence="6">DSM 4</strain>
    </source>
</reference>
<name>A0A0M0GG81_SPOGL</name>
<evidence type="ECO:0000256" key="2">
    <source>
        <dbReference type="ARBA" id="ARBA00022801"/>
    </source>
</evidence>
<dbReference type="EMBL" id="LGUF01000007">
    <property type="protein sequence ID" value="KON88472.1"/>
    <property type="molecule type" value="Genomic_DNA"/>
</dbReference>
<comment type="caution">
    <text evidence="5">The sequence shown here is derived from an EMBL/GenBank/DDBJ whole genome shotgun (WGS) entry which is preliminary data.</text>
</comment>
<keyword evidence="3 5" id="KW-0269">Exonuclease</keyword>
<dbReference type="PANTHER" id="PTHR23044">
    <property type="entry name" value="3'-5' EXONUCLEASE ERI1-RELATED"/>
    <property type="match status" value="1"/>
</dbReference>
<keyword evidence="2" id="KW-0378">Hydrolase</keyword>
<accession>A0A0M0GG81</accession>
<dbReference type="PANTHER" id="PTHR23044:SF61">
    <property type="entry name" value="3'-5' EXORIBONUCLEASE 1-RELATED"/>
    <property type="match status" value="1"/>
</dbReference>
<dbReference type="AlphaFoldDB" id="A0A0M0GG81"/>
<proteinExistence type="predicted"/>
<dbReference type="InterPro" id="IPR051274">
    <property type="entry name" value="3-5_Exoribonuclease"/>
</dbReference>
<evidence type="ECO:0000256" key="1">
    <source>
        <dbReference type="ARBA" id="ARBA00022722"/>
    </source>
</evidence>
<dbReference type="InterPro" id="IPR012337">
    <property type="entry name" value="RNaseH-like_sf"/>
</dbReference>
<dbReference type="RefSeq" id="WP_053435845.1">
    <property type="nucleotide sequence ID" value="NZ_LGUF01000007.1"/>
</dbReference>
<dbReference type="InterPro" id="IPR047201">
    <property type="entry name" value="ERI-1_3'hExo-like"/>
</dbReference>
<dbReference type="InterPro" id="IPR036397">
    <property type="entry name" value="RNaseH_sf"/>
</dbReference>
<dbReference type="OrthoDB" id="159416at2"/>
<dbReference type="Gene3D" id="3.30.420.10">
    <property type="entry name" value="Ribonuclease H-like superfamily/Ribonuclease H"/>
    <property type="match status" value="1"/>
</dbReference>
<gene>
    <name evidence="5" type="ORF">AF332_17735</name>
</gene>
<keyword evidence="6" id="KW-1185">Reference proteome</keyword>
<dbReference type="CDD" id="cd06133">
    <property type="entry name" value="ERI-1_3'hExo_like"/>
    <property type="match status" value="1"/>
</dbReference>
<protein>
    <submittedName>
        <fullName evidence="5">Exonuclease</fullName>
    </submittedName>
</protein>
<dbReference type="GO" id="GO:0000175">
    <property type="term" value="F:3'-5'-RNA exonuclease activity"/>
    <property type="evidence" value="ECO:0007669"/>
    <property type="project" value="InterPro"/>
</dbReference>
<evidence type="ECO:0000259" key="4">
    <source>
        <dbReference type="SMART" id="SM00479"/>
    </source>
</evidence>
<organism evidence="5 6">
    <name type="scientific">Sporosarcina globispora</name>
    <name type="common">Bacillus globisporus</name>
    <dbReference type="NCBI Taxonomy" id="1459"/>
    <lineage>
        <taxon>Bacteria</taxon>
        <taxon>Bacillati</taxon>
        <taxon>Bacillota</taxon>
        <taxon>Bacilli</taxon>
        <taxon>Bacillales</taxon>
        <taxon>Caryophanaceae</taxon>
        <taxon>Sporosarcina</taxon>
    </lineage>
</organism>
<dbReference type="PATRIC" id="fig|1459.3.peg.3892"/>
<dbReference type="STRING" id="1459.AF332_17735"/>
<evidence type="ECO:0000313" key="5">
    <source>
        <dbReference type="EMBL" id="KON88472.1"/>
    </source>
</evidence>
<dbReference type="InterPro" id="IPR013520">
    <property type="entry name" value="Ribonucl_H"/>
</dbReference>
<evidence type="ECO:0000256" key="3">
    <source>
        <dbReference type="ARBA" id="ARBA00022839"/>
    </source>
</evidence>
<dbReference type="SMART" id="SM00479">
    <property type="entry name" value="EXOIII"/>
    <property type="match status" value="1"/>
</dbReference>
<dbReference type="Proteomes" id="UP000037109">
    <property type="component" value="Unassembled WGS sequence"/>
</dbReference>
<feature type="domain" description="Exonuclease" evidence="4">
    <location>
        <begin position="6"/>
        <end position="186"/>
    </location>
</feature>
<dbReference type="GO" id="GO:0003676">
    <property type="term" value="F:nucleic acid binding"/>
    <property type="evidence" value="ECO:0007669"/>
    <property type="project" value="InterPro"/>
</dbReference>
<sequence>MAELKQLIFFDFEMLCSKNGMLFEDMEAIRLGAVKVELETGKVTGFDRFIRPQQDSPLSTFCKELTGISDSDLKGADDFSEVFKEFLFWVGGVKKAKFYSWSTSDILRLKADALRHTLPQATIDKITKRYVDFQAVFTKRASGTAASVEKALSFYELSFIGEPHHPMYDAYNTLRIFRSFGEQDLKTDLIMLQQFIFQEAELPPIESLSQELKNIFQKDLMEFYSNLNDAFRMKDAWKLIKKTKKLVEKYENILHSRSGIFDKELISNVEELITFYQELQSAYKEHCSYTSKIMILHDQMVEPLQKICG</sequence>
<dbReference type="SUPFAM" id="SSF53098">
    <property type="entry name" value="Ribonuclease H-like"/>
    <property type="match status" value="1"/>
</dbReference>
<evidence type="ECO:0000313" key="6">
    <source>
        <dbReference type="Proteomes" id="UP000037109"/>
    </source>
</evidence>